<sequence length="190" mass="22638">MQQPQNNFSEYTEVQSFKYLFLRDVKIVLEVAAETEIILNHYQNDKTLQQLVLNKLINQINNSNKVHSELQSDCQKKSESFQLKILAIRKEVKELFEVLMDEFDNDQVRNFLYKYLDHNLEEVVNPYWQLIQQVKLSDIPEQQMNFLKAINRKGETLRTLNANIYTEEEIKQIINEKKSFVNQKLQAIPK</sequence>
<reference evidence="1" key="1">
    <citation type="submission" date="2021-01" db="EMBL/GenBank/DDBJ databases">
        <authorList>
            <consortium name="Genoscope - CEA"/>
            <person name="William W."/>
        </authorList>
    </citation>
    <scope>NUCLEOTIDE SEQUENCE</scope>
</reference>
<dbReference type="Proteomes" id="UP000689195">
    <property type="component" value="Unassembled WGS sequence"/>
</dbReference>
<evidence type="ECO:0000313" key="2">
    <source>
        <dbReference type="Proteomes" id="UP000689195"/>
    </source>
</evidence>
<dbReference type="AlphaFoldDB" id="A0A8S1W7Y4"/>
<gene>
    <name evidence="1" type="ORF">PPENT_87.1.T0840136</name>
</gene>
<accession>A0A8S1W7Y4</accession>
<keyword evidence="2" id="KW-1185">Reference proteome</keyword>
<dbReference type="OrthoDB" id="300357at2759"/>
<evidence type="ECO:0000313" key="1">
    <source>
        <dbReference type="EMBL" id="CAD8185047.1"/>
    </source>
</evidence>
<proteinExistence type="predicted"/>
<comment type="caution">
    <text evidence="1">The sequence shown here is derived from an EMBL/GenBank/DDBJ whole genome shotgun (WGS) entry which is preliminary data.</text>
</comment>
<organism evidence="1 2">
    <name type="scientific">Paramecium pentaurelia</name>
    <dbReference type="NCBI Taxonomy" id="43138"/>
    <lineage>
        <taxon>Eukaryota</taxon>
        <taxon>Sar</taxon>
        <taxon>Alveolata</taxon>
        <taxon>Ciliophora</taxon>
        <taxon>Intramacronucleata</taxon>
        <taxon>Oligohymenophorea</taxon>
        <taxon>Peniculida</taxon>
        <taxon>Parameciidae</taxon>
        <taxon>Paramecium</taxon>
    </lineage>
</organism>
<dbReference type="EMBL" id="CAJJDO010000084">
    <property type="protein sequence ID" value="CAD8185047.1"/>
    <property type="molecule type" value="Genomic_DNA"/>
</dbReference>
<name>A0A8S1W7Y4_9CILI</name>
<protein>
    <submittedName>
        <fullName evidence="1">Uncharacterized protein</fullName>
    </submittedName>
</protein>